<evidence type="ECO:0000313" key="3">
    <source>
        <dbReference type="EMBL" id="RCK49311.1"/>
    </source>
</evidence>
<organism evidence="3 4">
    <name type="scientific">Thalassospira profundimaris</name>
    <dbReference type="NCBI Taxonomy" id="502049"/>
    <lineage>
        <taxon>Bacteria</taxon>
        <taxon>Pseudomonadati</taxon>
        <taxon>Pseudomonadota</taxon>
        <taxon>Alphaproteobacteria</taxon>
        <taxon>Rhodospirillales</taxon>
        <taxon>Thalassospiraceae</taxon>
        <taxon>Thalassospira</taxon>
    </lineage>
</organism>
<dbReference type="SMART" id="SM01260">
    <property type="entry name" value="LANC_like"/>
    <property type="match status" value="1"/>
</dbReference>
<dbReference type="CDD" id="cd04792">
    <property type="entry name" value="LanM-like"/>
    <property type="match status" value="1"/>
</dbReference>
<keyword evidence="1" id="KW-0862">Zinc</keyword>
<dbReference type="Pfam" id="PF05147">
    <property type="entry name" value="LANC_like"/>
    <property type="match status" value="1"/>
</dbReference>
<evidence type="ECO:0000256" key="1">
    <source>
        <dbReference type="PIRSR" id="PIRSR607822-1"/>
    </source>
</evidence>
<feature type="domain" description="Lantibiotic biosynthesis protein dehydration" evidence="2">
    <location>
        <begin position="249"/>
        <end position="626"/>
    </location>
</feature>
<reference evidence="3 4" key="1">
    <citation type="submission" date="2014-07" db="EMBL/GenBank/DDBJ databases">
        <title>Draft genome sequence of Thalassospira profundimaris PR54-5.</title>
        <authorList>
            <person name="Lai Q."/>
            <person name="Shao Z."/>
        </authorList>
    </citation>
    <scope>NUCLEOTIDE SEQUENCE [LARGE SCALE GENOMIC DNA]</scope>
    <source>
        <strain evidence="3 4">PR54-5</strain>
    </source>
</reference>
<comment type="caution">
    <text evidence="3">The sequence shown here is derived from an EMBL/GenBank/DDBJ whole genome shotgun (WGS) entry which is preliminary data.</text>
</comment>
<feature type="binding site" evidence="1">
    <location>
        <position position="962"/>
    </location>
    <ligand>
        <name>Zn(2+)</name>
        <dbReference type="ChEBI" id="CHEBI:29105"/>
    </ligand>
</feature>
<dbReference type="Gene3D" id="1.50.10.10">
    <property type="match status" value="1"/>
</dbReference>
<dbReference type="InterPro" id="IPR012341">
    <property type="entry name" value="6hp_glycosidase-like_sf"/>
</dbReference>
<dbReference type="NCBIfam" id="TIGR03897">
    <property type="entry name" value="lanti_2_LanM"/>
    <property type="match status" value="1"/>
</dbReference>
<dbReference type="InterPro" id="IPR007822">
    <property type="entry name" value="LANC-like"/>
</dbReference>
<protein>
    <recommendedName>
        <fullName evidence="2">Lantibiotic biosynthesis protein dehydration domain-containing protein</fullName>
    </recommendedName>
</protein>
<proteinExistence type="predicted"/>
<dbReference type="GO" id="GO:0005975">
    <property type="term" value="P:carbohydrate metabolic process"/>
    <property type="evidence" value="ECO:0007669"/>
    <property type="project" value="InterPro"/>
</dbReference>
<dbReference type="Proteomes" id="UP000252255">
    <property type="component" value="Unassembled WGS sequence"/>
</dbReference>
<dbReference type="AlphaFoldDB" id="A0A367X950"/>
<evidence type="ECO:0000313" key="4">
    <source>
        <dbReference type="Proteomes" id="UP000252255"/>
    </source>
</evidence>
<dbReference type="InterPro" id="IPR017146">
    <property type="entry name" value="Lanti_2_LanM"/>
</dbReference>
<sequence length="1090" mass="118600">MFHKTFLAGHLDLSLNYQGVKSRKGQGELMETDPFWTTIVARAATIDERLSGKYVPVPADNSMTDGSSVTTDQTQAEYLKRWCEFASNGDHDLFTRRLARDGLSERDVTPFLGNVRLRDGEALPDWVPTAIWFLDAMMAGGQGTDTECPSDIAETVPFADLIWPAVVQAQRMLGDRAPSPLTLQAQDDLTLGLVSRLSKFAEGAFFESFTSYRQAVGIAPDQAAGTGVYGAFKTALCSGPLRNLIAARPVLIRILATVTDHWIGATREFLERLENDLPALAGQFPELADARKVAKITAGISDPHNHGRTVLILTFENDAKIVYKPRPVDAECAWKELSDWFEKAGSDIRLCAPKTWARDGYGWMGFVKANADLSQDQGSGFYRAAGQLLALMYCLKGSDMHHENFLIADGRPVVIDLETLFQPELRLFYGADHALHAKELAQHRLDGGVNAVGLLPKRKNIAGHWIDDGGLAVAQTCMVKVPTLRHINQDQMVLDQVEREELLSGIALTIGGKAPDIADFLDDVLSGFDDAVAFLSAHKDELVASDGPLAAFAGATIRHVLRPTAYYQELERASRQPQNQQDGFVWSLNFERLCRKARWDLENYPGWALLGAERTALARLDVPLFTGKTDQDGIWADGRFLTDQLTQRSVLPTIETRIDLVTGNAAQERAIIRQSFLATSQAFLPSRRPWQNDKTVENIKDVARTKAFQIADIVASQAIMMDGSASWITADITGDGKGLEARVMDEGLYGGTAGQALFFAECYGVDPVGKWRDLAVATLEAPRQMALGNASTMPRPVTAIGGFEGVAGLVYVLTRCADLLEMPDLLEDAVRLCARLDDQAIASDKALDVISGSAGAILVLLALYDATGNSGVLERAVRCGRHFPENPTMWKSVSSTTLAGMSHGAAGVVYALLKLYQATGDKAFLDLANSGLAYERGLFDPDLKGWPDLRDDANRVDPVQWCHGAVGIGFARMATLHILDDPMIRAEIDMAIAATLSVPDGGRDNLCCGHAGRFSMLAYAMDMGLGPDNLETVFNQRLLAWISRLDSGQIGLAASDVMLQHGLMQGLSGIGQALLEIGSPPKVRPVLLLA</sequence>
<keyword evidence="1" id="KW-0479">Metal-binding</keyword>
<dbReference type="GO" id="GO:0046872">
    <property type="term" value="F:metal ion binding"/>
    <property type="evidence" value="ECO:0007669"/>
    <property type="project" value="UniProtKB-KW"/>
</dbReference>
<dbReference type="GO" id="GO:0031179">
    <property type="term" value="P:peptide modification"/>
    <property type="evidence" value="ECO:0007669"/>
    <property type="project" value="InterPro"/>
</dbReference>
<name>A0A367X950_9PROT</name>
<dbReference type="PRINTS" id="PR01950">
    <property type="entry name" value="LANCSUPER"/>
</dbReference>
<accession>A0A367X950</accession>
<dbReference type="Pfam" id="PF13575">
    <property type="entry name" value="DUF4135"/>
    <property type="match status" value="1"/>
</dbReference>
<evidence type="ECO:0000259" key="2">
    <source>
        <dbReference type="Pfam" id="PF13575"/>
    </source>
</evidence>
<gene>
    <name evidence="3" type="ORF">TH30_03050</name>
</gene>
<dbReference type="InterPro" id="IPR025410">
    <property type="entry name" value="Lant_dehyd"/>
</dbReference>
<dbReference type="SUPFAM" id="SSF158745">
    <property type="entry name" value="LanC-like"/>
    <property type="match status" value="1"/>
</dbReference>
<dbReference type="EMBL" id="JPWI01000001">
    <property type="protein sequence ID" value="RCK49311.1"/>
    <property type="molecule type" value="Genomic_DNA"/>
</dbReference>
<feature type="binding site" evidence="1">
    <location>
        <position position="1007"/>
    </location>
    <ligand>
        <name>Zn(2+)</name>
        <dbReference type="ChEBI" id="CHEBI:29105"/>
    </ligand>
</feature>